<feature type="domain" description="Cytochrome c" evidence="8">
    <location>
        <begin position="26"/>
        <end position="107"/>
    </location>
</feature>
<feature type="signal peptide" evidence="7">
    <location>
        <begin position="1"/>
        <end position="23"/>
    </location>
</feature>
<keyword evidence="3 6" id="KW-0479">Metal-binding</keyword>
<evidence type="ECO:0000313" key="10">
    <source>
        <dbReference type="Proteomes" id="UP001556637"/>
    </source>
</evidence>
<keyword evidence="10" id="KW-1185">Reference proteome</keyword>
<proteinExistence type="predicted"/>
<protein>
    <submittedName>
        <fullName evidence="9">C-type cytochrome</fullName>
    </submittedName>
</protein>
<evidence type="ECO:0000256" key="5">
    <source>
        <dbReference type="ARBA" id="ARBA00023004"/>
    </source>
</evidence>
<feature type="chain" id="PRO_5047379782" evidence="7">
    <location>
        <begin position="24"/>
        <end position="112"/>
    </location>
</feature>
<evidence type="ECO:0000256" key="4">
    <source>
        <dbReference type="ARBA" id="ARBA00022982"/>
    </source>
</evidence>
<comment type="caution">
    <text evidence="9">The sequence shown here is derived from an EMBL/GenBank/DDBJ whole genome shotgun (WGS) entry which is preliminary data.</text>
</comment>
<dbReference type="Gene3D" id="1.10.760.10">
    <property type="entry name" value="Cytochrome c-like domain"/>
    <property type="match status" value="1"/>
</dbReference>
<keyword evidence="2 6" id="KW-0349">Heme</keyword>
<keyword evidence="5 6" id="KW-0408">Iron</keyword>
<name>A0ABV3T6V0_9GAMM</name>
<dbReference type="RefSeq" id="WP_367983703.1">
    <property type="nucleotide sequence ID" value="NZ_JBAKFF010000001.1"/>
</dbReference>
<dbReference type="Pfam" id="PF00034">
    <property type="entry name" value="Cytochrom_C"/>
    <property type="match status" value="1"/>
</dbReference>
<evidence type="ECO:0000256" key="3">
    <source>
        <dbReference type="ARBA" id="ARBA00022723"/>
    </source>
</evidence>
<accession>A0ABV3T6V0</accession>
<dbReference type="SUPFAM" id="SSF46626">
    <property type="entry name" value="Cytochrome c"/>
    <property type="match status" value="1"/>
</dbReference>
<evidence type="ECO:0000259" key="8">
    <source>
        <dbReference type="PROSITE" id="PS51007"/>
    </source>
</evidence>
<evidence type="ECO:0000256" key="2">
    <source>
        <dbReference type="ARBA" id="ARBA00022617"/>
    </source>
</evidence>
<dbReference type="PANTHER" id="PTHR33751">
    <property type="entry name" value="CBB3-TYPE CYTOCHROME C OXIDASE SUBUNIT FIXP"/>
    <property type="match status" value="1"/>
</dbReference>
<evidence type="ECO:0000313" key="9">
    <source>
        <dbReference type="EMBL" id="MEX0430931.1"/>
    </source>
</evidence>
<keyword evidence="1" id="KW-0813">Transport</keyword>
<dbReference type="InterPro" id="IPR009056">
    <property type="entry name" value="Cyt_c-like_dom"/>
</dbReference>
<evidence type="ECO:0000256" key="7">
    <source>
        <dbReference type="SAM" id="SignalP"/>
    </source>
</evidence>
<dbReference type="PANTHER" id="PTHR33751:SF9">
    <property type="entry name" value="CYTOCHROME C4"/>
    <property type="match status" value="1"/>
</dbReference>
<dbReference type="InterPro" id="IPR050597">
    <property type="entry name" value="Cytochrome_c_Oxidase_Subunit"/>
</dbReference>
<dbReference type="Proteomes" id="UP001556637">
    <property type="component" value="Unassembled WGS sequence"/>
</dbReference>
<reference evidence="9 10" key="1">
    <citation type="submission" date="2024-02" db="EMBL/GenBank/DDBJ databases">
        <title>New especies of Spiribacter isolated from saline water.</title>
        <authorList>
            <person name="Leon M.J."/>
            <person name="De La Haba R."/>
            <person name="Sanchez-Porro C."/>
            <person name="Ventosa A."/>
        </authorList>
    </citation>
    <scope>NUCLEOTIDE SEQUENCE [LARGE SCALE GENOMIC DNA]</scope>
    <source>
        <strain evidence="10">ag22IC4-189</strain>
    </source>
</reference>
<dbReference type="InterPro" id="IPR036909">
    <property type="entry name" value="Cyt_c-like_dom_sf"/>
</dbReference>
<dbReference type="EMBL" id="JBAKFF010000001">
    <property type="protein sequence ID" value="MEX0430931.1"/>
    <property type="molecule type" value="Genomic_DNA"/>
</dbReference>
<sequence>MKSMRWMAAGAAAMLLALPGVSAAQGNIEAGRAKAYTCLGCHAVEGYRNAYPSYRVPRLGGQHQEYLVSALQAYKNGDRQHATMQALAATLSEQDMLDIAAYFEAEGRGGAE</sequence>
<dbReference type="PROSITE" id="PS51007">
    <property type="entry name" value="CYTC"/>
    <property type="match status" value="1"/>
</dbReference>
<organism evidence="9 10">
    <name type="scientific">Spiribacter insolitus</name>
    <dbReference type="NCBI Taxonomy" id="3122417"/>
    <lineage>
        <taxon>Bacteria</taxon>
        <taxon>Pseudomonadati</taxon>
        <taxon>Pseudomonadota</taxon>
        <taxon>Gammaproteobacteria</taxon>
        <taxon>Chromatiales</taxon>
        <taxon>Ectothiorhodospiraceae</taxon>
        <taxon>Spiribacter</taxon>
    </lineage>
</organism>
<keyword evidence="7" id="KW-0732">Signal</keyword>
<evidence type="ECO:0000256" key="6">
    <source>
        <dbReference type="PROSITE-ProRule" id="PRU00433"/>
    </source>
</evidence>
<keyword evidence="4" id="KW-0249">Electron transport</keyword>
<evidence type="ECO:0000256" key="1">
    <source>
        <dbReference type="ARBA" id="ARBA00022448"/>
    </source>
</evidence>
<gene>
    <name evidence="9" type="ORF">V6X30_05925</name>
</gene>